<dbReference type="GO" id="GO:0005737">
    <property type="term" value="C:cytoplasm"/>
    <property type="evidence" value="ECO:0007669"/>
    <property type="project" value="TreeGrafter"/>
</dbReference>
<proteinExistence type="predicted"/>
<dbReference type="Proteomes" id="UP000239263">
    <property type="component" value="Unassembled WGS sequence"/>
</dbReference>
<sequence>MNSKELFSYKSFSYCFLLDDGNWDLSKIGKYYVDSKDMEREWQAVNECAGFYVKKPLMLDTTNGVIYFEYDSTAKPLSTFNKEHVKQLTWILPNIIRAIKHCHDKGWVHGDIKPSNILFIPALDSIRLVDFGASYRIGTSRETLSCWQATPSFASPSQLQGKGLVKKGDDWYALIKMIEQLIDIKIEPKVEKKAKYIRNVLMKWV</sequence>
<dbReference type="OrthoDB" id="9801841at2"/>
<dbReference type="PROSITE" id="PS50011">
    <property type="entry name" value="PROTEIN_KINASE_DOM"/>
    <property type="match status" value="1"/>
</dbReference>
<keyword evidence="4" id="KW-0808">Transferase</keyword>
<evidence type="ECO:0000313" key="5">
    <source>
        <dbReference type="Proteomes" id="UP000239263"/>
    </source>
</evidence>
<dbReference type="GO" id="GO:0005524">
    <property type="term" value="F:ATP binding"/>
    <property type="evidence" value="ECO:0007669"/>
    <property type="project" value="UniProtKB-KW"/>
</dbReference>
<protein>
    <submittedName>
        <fullName evidence="4">Protein kinase</fullName>
    </submittedName>
</protein>
<keyword evidence="4" id="KW-0418">Kinase</keyword>
<evidence type="ECO:0000256" key="2">
    <source>
        <dbReference type="ARBA" id="ARBA00022840"/>
    </source>
</evidence>
<name>A0A2S7X577_9GAMM</name>
<dbReference type="SUPFAM" id="SSF56112">
    <property type="entry name" value="Protein kinase-like (PK-like)"/>
    <property type="match status" value="1"/>
</dbReference>
<dbReference type="EMBL" id="MSCO01000002">
    <property type="protein sequence ID" value="PQJ85158.1"/>
    <property type="molecule type" value="Genomic_DNA"/>
</dbReference>
<keyword evidence="1" id="KW-0547">Nucleotide-binding</keyword>
<dbReference type="Pfam" id="PF00069">
    <property type="entry name" value="Pkinase"/>
    <property type="match status" value="1"/>
</dbReference>
<dbReference type="InterPro" id="IPR000719">
    <property type="entry name" value="Prot_kinase_dom"/>
</dbReference>
<organism evidence="4 5">
    <name type="scientific">Aliivibrio sifiae</name>
    <dbReference type="NCBI Taxonomy" id="566293"/>
    <lineage>
        <taxon>Bacteria</taxon>
        <taxon>Pseudomonadati</taxon>
        <taxon>Pseudomonadota</taxon>
        <taxon>Gammaproteobacteria</taxon>
        <taxon>Vibrionales</taxon>
        <taxon>Vibrionaceae</taxon>
        <taxon>Aliivibrio</taxon>
    </lineage>
</organism>
<gene>
    <name evidence="4" type="ORF">BTO22_16990</name>
</gene>
<dbReference type="PANTHER" id="PTHR24346:SF30">
    <property type="entry name" value="MATERNAL EMBRYONIC LEUCINE ZIPPER KINASE"/>
    <property type="match status" value="1"/>
</dbReference>
<dbReference type="InterPro" id="IPR011009">
    <property type="entry name" value="Kinase-like_dom_sf"/>
</dbReference>
<keyword evidence="2" id="KW-0067">ATP-binding</keyword>
<dbReference type="Gene3D" id="1.10.510.10">
    <property type="entry name" value="Transferase(Phosphotransferase) domain 1"/>
    <property type="match status" value="1"/>
</dbReference>
<dbReference type="GO" id="GO:0035556">
    <property type="term" value="P:intracellular signal transduction"/>
    <property type="evidence" value="ECO:0007669"/>
    <property type="project" value="TreeGrafter"/>
</dbReference>
<dbReference type="AlphaFoldDB" id="A0A2S7X577"/>
<evidence type="ECO:0000259" key="3">
    <source>
        <dbReference type="PROSITE" id="PS50011"/>
    </source>
</evidence>
<accession>A0A2S7X577</accession>
<reference evidence="4 5" key="1">
    <citation type="submission" date="2016-12" db="EMBL/GenBank/DDBJ databases">
        <title>Diversity of luminous bacteria.</title>
        <authorList>
            <person name="Yoshizawa S."/>
            <person name="Kogure K."/>
        </authorList>
    </citation>
    <scope>NUCLEOTIDE SEQUENCE [LARGE SCALE GENOMIC DNA]</scope>
    <source>
        <strain evidence="4 5">ATCC 33715</strain>
    </source>
</reference>
<evidence type="ECO:0000256" key="1">
    <source>
        <dbReference type="ARBA" id="ARBA00022741"/>
    </source>
</evidence>
<evidence type="ECO:0000313" key="4">
    <source>
        <dbReference type="EMBL" id="PQJ85158.1"/>
    </source>
</evidence>
<comment type="caution">
    <text evidence="4">The sequence shown here is derived from an EMBL/GenBank/DDBJ whole genome shotgun (WGS) entry which is preliminary data.</text>
</comment>
<feature type="domain" description="Protein kinase" evidence="3">
    <location>
        <begin position="1"/>
        <end position="205"/>
    </location>
</feature>
<dbReference type="PANTHER" id="PTHR24346">
    <property type="entry name" value="MAP/MICROTUBULE AFFINITY-REGULATING KINASE"/>
    <property type="match status" value="1"/>
</dbReference>
<dbReference type="GO" id="GO:0004674">
    <property type="term" value="F:protein serine/threonine kinase activity"/>
    <property type="evidence" value="ECO:0007669"/>
    <property type="project" value="TreeGrafter"/>
</dbReference>